<dbReference type="Proteomes" id="UP000308197">
    <property type="component" value="Unassembled WGS sequence"/>
</dbReference>
<reference evidence="1 2" key="1">
    <citation type="journal article" date="2019" name="Nat. Ecol. Evol.">
        <title>Megaphylogeny resolves global patterns of mushroom evolution.</title>
        <authorList>
            <person name="Varga T."/>
            <person name="Krizsan K."/>
            <person name="Foldi C."/>
            <person name="Dima B."/>
            <person name="Sanchez-Garcia M."/>
            <person name="Sanchez-Ramirez S."/>
            <person name="Szollosi G.J."/>
            <person name="Szarkandi J.G."/>
            <person name="Papp V."/>
            <person name="Albert L."/>
            <person name="Andreopoulos W."/>
            <person name="Angelini C."/>
            <person name="Antonin V."/>
            <person name="Barry K.W."/>
            <person name="Bougher N.L."/>
            <person name="Buchanan P."/>
            <person name="Buyck B."/>
            <person name="Bense V."/>
            <person name="Catcheside P."/>
            <person name="Chovatia M."/>
            <person name="Cooper J."/>
            <person name="Damon W."/>
            <person name="Desjardin D."/>
            <person name="Finy P."/>
            <person name="Geml J."/>
            <person name="Haridas S."/>
            <person name="Hughes K."/>
            <person name="Justo A."/>
            <person name="Karasinski D."/>
            <person name="Kautmanova I."/>
            <person name="Kiss B."/>
            <person name="Kocsube S."/>
            <person name="Kotiranta H."/>
            <person name="LaButti K.M."/>
            <person name="Lechner B.E."/>
            <person name="Liimatainen K."/>
            <person name="Lipzen A."/>
            <person name="Lukacs Z."/>
            <person name="Mihaltcheva S."/>
            <person name="Morgado L.N."/>
            <person name="Niskanen T."/>
            <person name="Noordeloos M.E."/>
            <person name="Ohm R.A."/>
            <person name="Ortiz-Santana B."/>
            <person name="Ovrebo C."/>
            <person name="Racz N."/>
            <person name="Riley R."/>
            <person name="Savchenko A."/>
            <person name="Shiryaev A."/>
            <person name="Soop K."/>
            <person name="Spirin V."/>
            <person name="Szebenyi C."/>
            <person name="Tomsovsky M."/>
            <person name="Tulloss R.E."/>
            <person name="Uehling J."/>
            <person name="Grigoriev I.V."/>
            <person name="Vagvolgyi C."/>
            <person name="Papp T."/>
            <person name="Martin F.M."/>
            <person name="Miettinen O."/>
            <person name="Hibbett D.S."/>
            <person name="Nagy L.G."/>
        </authorList>
    </citation>
    <scope>NUCLEOTIDE SEQUENCE [LARGE SCALE GENOMIC DNA]</scope>
    <source>
        <strain evidence="1 2">HHB13444</strain>
    </source>
</reference>
<organism evidence="1 2">
    <name type="scientific">Polyporus arcularius HHB13444</name>
    <dbReference type="NCBI Taxonomy" id="1314778"/>
    <lineage>
        <taxon>Eukaryota</taxon>
        <taxon>Fungi</taxon>
        <taxon>Dikarya</taxon>
        <taxon>Basidiomycota</taxon>
        <taxon>Agaricomycotina</taxon>
        <taxon>Agaricomycetes</taxon>
        <taxon>Polyporales</taxon>
        <taxon>Polyporaceae</taxon>
        <taxon>Polyporus</taxon>
    </lineage>
</organism>
<dbReference type="InParanoid" id="A0A5C3NYS9"/>
<sequence length="201" mass="21768">MLHTPRMYSPPLPIAVVTPNSSLCSVVPSSSCPVYTMRAPRPHGRLRLFTGAPLSHGEPVLTYLALLILSVHLGCRRCARLHILLLVARADENRVPRSCPAPCLYLYILCAYVRAGHTLWANCNASSSSAALVMIAVDRGVMQACGSIDIHRRWRRAAASTVVRGSLVMGQRCASIIVRARAGDDLRLGLTSPCPCSARLD</sequence>
<evidence type="ECO:0000313" key="2">
    <source>
        <dbReference type="Proteomes" id="UP000308197"/>
    </source>
</evidence>
<protein>
    <submittedName>
        <fullName evidence="1">Uncharacterized protein</fullName>
    </submittedName>
</protein>
<keyword evidence="2" id="KW-1185">Reference proteome</keyword>
<gene>
    <name evidence="1" type="ORF">K466DRAFT_302197</name>
</gene>
<evidence type="ECO:0000313" key="1">
    <source>
        <dbReference type="EMBL" id="TFK82401.1"/>
    </source>
</evidence>
<proteinExistence type="predicted"/>
<name>A0A5C3NYS9_9APHY</name>
<dbReference type="EMBL" id="ML211489">
    <property type="protein sequence ID" value="TFK82401.1"/>
    <property type="molecule type" value="Genomic_DNA"/>
</dbReference>
<dbReference type="AlphaFoldDB" id="A0A5C3NYS9"/>
<accession>A0A5C3NYS9</accession>